<comment type="caution">
    <text evidence="1">The sequence shown here is derived from an EMBL/GenBank/DDBJ whole genome shotgun (WGS) entry which is preliminary data.</text>
</comment>
<gene>
    <name evidence="1" type="ORF">BC670_0318</name>
</gene>
<name>A0A543G0B5_9FLAO</name>
<proteinExistence type="predicted"/>
<reference evidence="1 2" key="1">
    <citation type="submission" date="2019-06" db="EMBL/GenBank/DDBJ databases">
        <title>Genomic Encyclopedia of Archaeal and Bacterial Type Strains, Phase II (KMG-II): from individual species to whole genera.</title>
        <authorList>
            <person name="Goeker M."/>
        </authorList>
    </citation>
    <scope>NUCLEOTIDE SEQUENCE [LARGE SCALE GENOMIC DNA]</scope>
    <source>
        <strain evidence="1 2">DSM 24789</strain>
    </source>
</reference>
<evidence type="ECO:0000313" key="1">
    <source>
        <dbReference type="EMBL" id="TQM39518.1"/>
    </source>
</evidence>
<dbReference type="AlphaFoldDB" id="A0A543G0B5"/>
<dbReference type="EMBL" id="VFPJ01000001">
    <property type="protein sequence ID" value="TQM39518.1"/>
    <property type="molecule type" value="Genomic_DNA"/>
</dbReference>
<protein>
    <submittedName>
        <fullName evidence="1">Uncharacterized protein</fullName>
    </submittedName>
</protein>
<organism evidence="1 2">
    <name type="scientific">Flavobacterium branchiophilum</name>
    <dbReference type="NCBI Taxonomy" id="55197"/>
    <lineage>
        <taxon>Bacteria</taxon>
        <taxon>Pseudomonadati</taxon>
        <taxon>Bacteroidota</taxon>
        <taxon>Flavobacteriia</taxon>
        <taxon>Flavobacteriales</taxon>
        <taxon>Flavobacteriaceae</taxon>
        <taxon>Flavobacterium</taxon>
    </lineage>
</organism>
<dbReference type="Proteomes" id="UP000320773">
    <property type="component" value="Unassembled WGS sequence"/>
</dbReference>
<sequence>MFEGVSLASGLKGFPLTSRYTKVIAFLTFYIHFTKVQTKKKFATFL</sequence>
<evidence type="ECO:0000313" key="2">
    <source>
        <dbReference type="Proteomes" id="UP000320773"/>
    </source>
</evidence>
<accession>A0A543G0B5</accession>